<dbReference type="OrthoDB" id="8678477at2"/>
<evidence type="ECO:0000313" key="3">
    <source>
        <dbReference type="EMBL" id="ANN79027.1"/>
    </source>
</evidence>
<dbReference type="PANTHER" id="PTHR42928:SF5">
    <property type="entry name" value="BLR1237 PROTEIN"/>
    <property type="match status" value="1"/>
</dbReference>
<name>A0A193GG41_9BORD</name>
<dbReference type="AlphaFoldDB" id="A0A193GG41"/>
<dbReference type="Gene3D" id="3.40.190.10">
    <property type="entry name" value="Periplasmic binding protein-like II"/>
    <property type="match status" value="1"/>
</dbReference>
<dbReference type="RefSeq" id="WP_066661268.1">
    <property type="nucleotide sequence ID" value="NZ_CBCSCL010000013.1"/>
</dbReference>
<dbReference type="KEGG" id="bfz:BAU07_19605"/>
<accession>A0A193GG41</accession>
<reference evidence="3 4" key="1">
    <citation type="submission" date="2016-06" db="EMBL/GenBank/DDBJ databases">
        <title>Complete genome sequences of Bordetella bronchialis and Bordetella flabilis.</title>
        <authorList>
            <person name="LiPuma J.J."/>
            <person name="Spilker T."/>
        </authorList>
    </citation>
    <scope>NUCLEOTIDE SEQUENCE [LARGE SCALE GENOMIC DNA]</scope>
    <source>
        <strain evidence="3 4">AU10664</strain>
    </source>
</reference>
<evidence type="ECO:0000256" key="1">
    <source>
        <dbReference type="ARBA" id="ARBA00006987"/>
    </source>
</evidence>
<evidence type="ECO:0000256" key="2">
    <source>
        <dbReference type="SAM" id="SignalP"/>
    </source>
</evidence>
<evidence type="ECO:0008006" key="5">
    <source>
        <dbReference type="Google" id="ProtNLM"/>
    </source>
</evidence>
<keyword evidence="2" id="KW-0732">Signal</keyword>
<dbReference type="SUPFAM" id="SSF53850">
    <property type="entry name" value="Periplasmic binding protein-like II"/>
    <property type="match status" value="1"/>
</dbReference>
<dbReference type="EMBL" id="CP016172">
    <property type="protein sequence ID" value="ANN79027.1"/>
    <property type="molecule type" value="Genomic_DNA"/>
</dbReference>
<feature type="chain" id="PRO_5008258941" description="ABC transporter substrate-binding protein" evidence="2">
    <location>
        <begin position="27"/>
        <end position="322"/>
    </location>
</feature>
<dbReference type="InterPro" id="IPR005064">
    <property type="entry name" value="BUG"/>
</dbReference>
<dbReference type="PANTHER" id="PTHR42928">
    <property type="entry name" value="TRICARBOXYLATE-BINDING PROTEIN"/>
    <property type="match status" value="1"/>
</dbReference>
<evidence type="ECO:0000313" key="4">
    <source>
        <dbReference type="Proteomes" id="UP000091926"/>
    </source>
</evidence>
<comment type="similarity">
    <text evidence="1">Belongs to the UPF0065 (bug) family.</text>
</comment>
<keyword evidence="4" id="KW-1185">Reference proteome</keyword>
<dbReference type="Pfam" id="PF03401">
    <property type="entry name" value="TctC"/>
    <property type="match status" value="1"/>
</dbReference>
<dbReference type="CDD" id="cd13578">
    <property type="entry name" value="PBP2_Bug27"/>
    <property type="match status" value="1"/>
</dbReference>
<feature type="signal peptide" evidence="2">
    <location>
        <begin position="1"/>
        <end position="26"/>
    </location>
</feature>
<dbReference type="InterPro" id="IPR042100">
    <property type="entry name" value="Bug_dom1"/>
</dbReference>
<sequence length="322" mass="33797">MRSLFPSFGRLFLCFILATLAYASHAAPVTRLIVAFPPGGPADTLARLLAKEMETQLGGNVIVENRPGANGAIAANYVMRGPADGSVLWLTSAGAIVINPSLYPKLPYDPRKDFAPVSLVVNTPEVLVVSPGNPARTAREFVDNARKRDQPGNIASSGIGSMPHMALALFNASTGVNFLHVAYKGAAPAITDTMGGHVDAFFGDISGLMPFIKDKALKPIGVAAPARLSALPDVPTLAELGIPNVEASNWYGVLAPAAVPAETLARLNAAVDRALSSKTLRDSLAAQGVEPTATTAQEFARLIASDTEKWHRVIEAGNIRGE</sequence>
<dbReference type="STRING" id="463014.BAU07_19605"/>
<dbReference type="Gene3D" id="3.40.190.150">
    <property type="entry name" value="Bordetella uptake gene, domain 1"/>
    <property type="match status" value="1"/>
</dbReference>
<dbReference type="Proteomes" id="UP000091926">
    <property type="component" value="Chromosome"/>
</dbReference>
<proteinExistence type="inferred from homology"/>
<dbReference type="PIRSF" id="PIRSF017082">
    <property type="entry name" value="YflP"/>
    <property type="match status" value="1"/>
</dbReference>
<protein>
    <recommendedName>
        <fullName evidence="5">ABC transporter substrate-binding protein</fullName>
    </recommendedName>
</protein>
<gene>
    <name evidence="3" type="ORF">BAU07_19605</name>
</gene>
<organism evidence="3 4">
    <name type="scientific">Bordetella flabilis</name>
    <dbReference type="NCBI Taxonomy" id="463014"/>
    <lineage>
        <taxon>Bacteria</taxon>
        <taxon>Pseudomonadati</taxon>
        <taxon>Pseudomonadota</taxon>
        <taxon>Betaproteobacteria</taxon>
        <taxon>Burkholderiales</taxon>
        <taxon>Alcaligenaceae</taxon>
        <taxon>Bordetella</taxon>
    </lineage>
</organism>